<dbReference type="Proteomes" id="UP001597092">
    <property type="component" value="Unassembled WGS sequence"/>
</dbReference>
<proteinExistence type="predicted"/>
<keyword evidence="2" id="KW-1185">Reference proteome</keyword>
<evidence type="ECO:0000313" key="2">
    <source>
        <dbReference type="Proteomes" id="UP001597092"/>
    </source>
</evidence>
<dbReference type="RefSeq" id="WP_256307419.1">
    <property type="nucleotide sequence ID" value="NZ_JANHAW010000002.1"/>
</dbReference>
<reference evidence="1 2" key="1">
    <citation type="journal article" date="2019" name="Int. J. Syst. Evol. Microbiol.">
        <title>The Global Catalogue of Microorganisms (GCM) 10K type strain sequencing project: providing services to taxonomists for standard genome sequencing and annotation.</title>
        <authorList>
            <consortium name="The Broad Institute Genomics Platform"/>
            <consortium name="The Broad Institute Genome Sequencing Center for Infectious Disease"/>
            <person name="Wu L."/>
            <person name="Ma J."/>
        </authorList>
    </citation>
    <scope>NUCLEOTIDE SEQUENCE [LARGE SCALE GENOMIC DNA]</scope>
    <source>
        <strain evidence="1 2">CGMCC 1.10387</strain>
    </source>
</reference>
<evidence type="ECO:0000313" key="1">
    <source>
        <dbReference type="EMBL" id="MFD1686925.1"/>
    </source>
</evidence>
<comment type="caution">
    <text evidence="1">The sequence shown here is derived from an EMBL/GenBank/DDBJ whole genome shotgun (WGS) entry which is preliminary data.</text>
</comment>
<dbReference type="AlphaFoldDB" id="A0ABD6E1S6"/>
<sequence>MLDRDVDRIRADRLRTFVERRTREAEQDRIEAVERDSPDAAFEATSKIAAYEEVLQYLDARTGDDDLIERK</sequence>
<name>A0ABD6E1S6_9EURY</name>
<gene>
    <name evidence="1" type="ORF">ACFSAS_15020</name>
</gene>
<accession>A0ABD6E1S6</accession>
<dbReference type="EMBL" id="JBHUDP010000006">
    <property type="protein sequence ID" value="MFD1686925.1"/>
    <property type="molecule type" value="Genomic_DNA"/>
</dbReference>
<organism evidence="1 2">
    <name type="scientific">Halobellus litoreus</name>
    <dbReference type="NCBI Taxonomy" id="755310"/>
    <lineage>
        <taxon>Archaea</taxon>
        <taxon>Methanobacteriati</taxon>
        <taxon>Methanobacteriota</taxon>
        <taxon>Stenosarchaea group</taxon>
        <taxon>Halobacteria</taxon>
        <taxon>Halobacteriales</taxon>
        <taxon>Haloferacaceae</taxon>
        <taxon>Halobellus</taxon>
    </lineage>
</organism>
<protein>
    <submittedName>
        <fullName evidence="1">Uncharacterized protein</fullName>
    </submittedName>
</protein>